<dbReference type="AlphaFoldDB" id="A0A0W0UIH6"/>
<dbReference type="Proteomes" id="UP000054715">
    <property type="component" value="Unassembled WGS sequence"/>
</dbReference>
<accession>A0A0W0UIH6</accession>
<feature type="domain" description="BON" evidence="2">
    <location>
        <begin position="43"/>
        <end position="111"/>
    </location>
</feature>
<dbReference type="InterPro" id="IPR051686">
    <property type="entry name" value="Lipoprotein_DolP"/>
</dbReference>
<sequence length="187" mass="20699">MKIRAISCLLISALLTSCVAVVVAGAAAGLVVYDRRSLSTIESDARIFHLIHKEIVTDSRFEDSRILVSSFNQVVLLVGQAPTASLRIMAEKIARKTPNVRRVYNEVTVDYPIPLTQRTEDTWITSQTRSLMLTKKGLESGSIRIVTENGVVYLMGIVTHEQADLAVSVARQINGVRKVVKVFQYIV</sequence>
<dbReference type="Gene3D" id="3.30.1340.30">
    <property type="match status" value="1"/>
</dbReference>
<dbReference type="InterPro" id="IPR007055">
    <property type="entry name" value="BON_dom"/>
</dbReference>
<dbReference type="PANTHER" id="PTHR34606">
    <property type="entry name" value="BON DOMAIN-CONTAINING PROTEIN"/>
    <property type="match status" value="1"/>
</dbReference>
<evidence type="ECO:0000313" key="3">
    <source>
        <dbReference type="EMBL" id="KTD07697.1"/>
    </source>
</evidence>
<organism evidence="3 5">
    <name type="scientific">Legionella jamestowniensis</name>
    <dbReference type="NCBI Taxonomy" id="455"/>
    <lineage>
        <taxon>Bacteria</taxon>
        <taxon>Pseudomonadati</taxon>
        <taxon>Pseudomonadota</taxon>
        <taxon>Gammaproteobacteria</taxon>
        <taxon>Legionellales</taxon>
        <taxon>Legionellaceae</taxon>
        <taxon>Legionella</taxon>
    </lineage>
</organism>
<feature type="chain" id="PRO_5006914119" evidence="1">
    <location>
        <begin position="21"/>
        <end position="187"/>
    </location>
</feature>
<dbReference type="EMBL" id="LYOZ01000001">
    <property type="protein sequence ID" value="OCH99436.1"/>
    <property type="molecule type" value="Genomic_DNA"/>
</dbReference>
<dbReference type="PROSITE" id="PS50914">
    <property type="entry name" value="BON"/>
    <property type="match status" value="2"/>
</dbReference>
<keyword evidence="1" id="KW-0732">Signal</keyword>
<evidence type="ECO:0000313" key="6">
    <source>
        <dbReference type="Proteomes" id="UP000093336"/>
    </source>
</evidence>
<evidence type="ECO:0000313" key="5">
    <source>
        <dbReference type="Proteomes" id="UP000054715"/>
    </source>
</evidence>
<dbReference type="PATRIC" id="fig|455.5.peg.1992"/>
<reference evidence="4 6" key="2">
    <citation type="submission" date="2016-05" db="EMBL/GenBank/DDBJ databases">
        <authorList>
            <person name="Prochazka B."/>
            <person name="Indra A."/>
            <person name="Hasenberger P."/>
            <person name="Blaschitz M."/>
            <person name="Wagner L."/>
            <person name="Wewalka G."/>
            <person name="Sorschag S."/>
            <person name="Schmid D."/>
            <person name="Ruppitsch W."/>
        </authorList>
    </citation>
    <scope>NUCLEOTIDE SEQUENCE [LARGE SCALE GENOMIC DNA]</scope>
    <source>
        <strain evidence="4 6">974010_12</strain>
    </source>
</reference>
<dbReference type="STRING" id="455.Ljam_1892"/>
<gene>
    <name evidence="4" type="ORF">A8135_07065</name>
    <name evidence="3" type="ORF">Ljam_1892</name>
</gene>
<comment type="caution">
    <text evidence="3">The sequence shown here is derived from an EMBL/GenBank/DDBJ whole genome shotgun (WGS) entry which is preliminary data.</text>
</comment>
<proteinExistence type="predicted"/>
<dbReference type="Proteomes" id="UP000093336">
    <property type="component" value="Unassembled WGS sequence"/>
</dbReference>
<dbReference type="EMBL" id="LNYG01000013">
    <property type="protein sequence ID" value="KTD07697.1"/>
    <property type="molecule type" value="Genomic_DNA"/>
</dbReference>
<evidence type="ECO:0000256" key="1">
    <source>
        <dbReference type="SAM" id="SignalP"/>
    </source>
</evidence>
<dbReference type="PANTHER" id="PTHR34606:SF4">
    <property type="entry name" value="OUTER MEMBRANE LIPOPROTEIN DOLP"/>
    <property type="match status" value="1"/>
</dbReference>
<evidence type="ECO:0000259" key="2">
    <source>
        <dbReference type="PROSITE" id="PS50914"/>
    </source>
</evidence>
<evidence type="ECO:0000313" key="4">
    <source>
        <dbReference type="EMBL" id="OCH99436.1"/>
    </source>
</evidence>
<feature type="domain" description="BON" evidence="2">
    <location>
        <begin position="120"/>
        <end position="187"/>
    </location>
</feature>
<keyword evidence="6" id="KW-1185">Reference proteome</keyword>
<dbReference type="OrthoDB" id="9783990at2"/>
<name>A0A0W0UIH6_9GAMM</name>
<feature type="signal peptide" evidence="1">
    <location>
        <begin position="1"/>
        <end position="20"/>
    </location>
</feature>
<dbReference type="RefSeq" id="WP_058449792.1">
    <property type="nucleotide sequence ID" value="NZ_CAAAJF010000002.1"/>
</dbReference>
<dbReference type="PROSITE" id="PS51257">
    <property type="entry name" value="PROKAR_LIPOPROTEIN"/>
    <property type="match status" value="1"/>
</dbReference>
<protein>
    <submittedName>
        <fullName evidence="4">BON domain-containing protein</fullName>
    </submittedName>
    <submittedName>
        <fullName evidence="3">Periplasmic protein</fullName>
    </submittedName>
</protein>
<reference evidence="3 5" key="1">
    <citation type="submission" date="2015-11" db="EMBL/GenBank/DDBJ databases">
        <title>Genomic analysis of 38 Legionella species identifies large and diverse effector repertoires.</title>
        <authorList>
            <person name="Burstein D."/>
            <person name="Amaro F."/>
            <person name="Zusman T."/>
            <person name="Lifshitz Z."/>
            <person name="Cohen O."/>
            <person name="Gilbert J.A."/>
            <person name="Pupko T."/>
            <person name="Shuman H.A."/>
            <person name="Segal G."/>
        </authorList>
    </citation>
    <scope>NUCLEOTIDE SEQUENCE [LARGE SCALE GENOMIC DNA]</scope>
    <source>
        <strain evidence="3 5">JA-26-G1-E2</strain>
    </source>
</reference>
<dbReference type="Pfam" id="PF04972">
    <property type="entry name" value="BON"/>
    <property type="match status" value="2"/>
</dbReference>